<comment type="caution">
    <text evidence="6">The sequence shown here is derived from an EMBL/GenBank/DDBJ whole genome shotgun (WGS) entry which is preliminary data.</text>
</comment>
<dbReference type="Pfam" id="PF01614">
    <property type="entry name" value="IclR_C"/>
    <property type="match status" value="1"/>
</dbReference>
<keyword evidence="3" id="KW-0804">Transcription</keyword>
<dbReference type="GeneID" id="32583710"/>
<dbReference type="SUPFAM" id="SSF46785">
    <property type="entry name" value="Winged helix' DNA-binding domain"/>
    <property type="match status" value="1"/>
</dbReference>
<dbReference type="Gene3D" id="1.10.10.10">
    <property type="entry name" value="Winged helix-like DNA-binding domain superfamily/Winged helix DNA-binding domain"/>
    <property type="match status" value="1"/>
</dbReference>
<dbReference type="EMBL" id="LSEF01000098">
    <property type="protein sequence ID" value="OAF09379.1"/>
    <property type="molecule type" value="Genomic_DNA"/>
</dbReference>
<dbReference type="PANTHER" id="PTHR30136">
    <property type="entry name" value="HELIX-TURN-HELIX TRANSCRIPTIONAL REGULATOR, ICLR FAMILY"/>
    <property type="match status" value="1"/>
</dbReference>
<feature type="domain" description="IclR-ED" evidence="5">
    <location>
        <begin position="75"/>
        <end position="252"/>
    </location>
</feature>
<accession>A0A176YSJ9</accession>
<dbReference type="InterPro" id="IPR036390">
    <property type="entry name" value="WH_DNA-bd_sf"/>
</dbReference>
<protein>
    <recommendedName>
        <fullName evidence="8">Transcriptional regulator</fullName>
    </recommendedName>
</protein>
<dbReference type="Pfam" id="PF09339">
    <property type="entry name" value="HTH_IclR"/>
    <property type="match status" value="1"/>
</dbReference>
<evidence type="ECO:0000256" key="3">
    <source>
        <dbReference type="ARBA" id="ARBA00023163"/>
    </source>
</evidence>
<proteinExistence type="predicted"/>
<dbReference type="InterPro" id="IPR050707">
    <property type="entry name" value="HTH_MetabolicPath_Reg"/>
</dbReference>
<dbReference type="GO" id="GO:0003700">
    <property type="term" value="F:DNA-binding transcription factor activity"/>
    <property type="evidence" value="ECO:0007669"/>
    <property type="project" value="TreeGrafter"/>
</dbReference>
<dbReference type="PROSITE" id="PS51077">
    <property type="entry name" value="HTH_ICLR"/>
    <property type="match status" value="1"/>
</dbReference>
<dbReference type="InterPro" id="IPR029016">
    <property type="entry name" value="GAF-like_dom_sf"/>
</dbReference>
<evidence type="ECO:0000256" key="1">
    <source>
        <dbReference type="ARBA" id="ARBA00023015"/>
    </source>
</evidence>
<dbReference type="Gene3D" id="3.30.450.40">
    <property type="match status" value="1"/>
</dbReference>
<gene>
    <name evidence="6" type="ORF">AXW67_26795</name>
</gene>
<evidence type="ECO:0008006" key="8">
    <source>
        <dbReference type="Google" id="ProtNLM"/>
    </source>
</evidence>
<dbReference type="Proteomes" id="UP000077173">
    <property type="component" value="Unassembled WGS sequence"/>
</dbReference>
<dbReference type="PANTHER" id="PTHR30136:SF35">
    <property type="entry name" value="HTH-TYPE TRANSCRIPTIONAL REGULATOR RV1719"/>
    <property type="match status" value="1"/>
</dbReference>
<dbReference type="SUPFAM" id="SSF55781">
    <property type="entry name" value="GAF domain-like"/>
    <property type="match status" value="1"/>
</dbReference>
<organism evidence="6 7">
    <name type="scientific">Bradyrhizobium neotropicale</name>
    <dbReference type="NCBI Taxonomy" id="1497615"/>
    <lineage>
        <taxon>Bacteria</taxon>
        <taxon>Pseudomonadati</taxon>
        <taxon>Pseudomonadota</taxon>
        <taxon>Alphaproteobacteria</taxon>
        <taxon>Hyphomicrobiales</taxon>
        <taxon>Nitrobacteraceae</taxon>
        <taxon>Bradyrhizobium</taxon>
    </lineage>
</organism>
<keyword evidence="1" id="KW-0805">Transcription regulation</keyword>
<dbReference type="InterPro" id="IPR005471">
    <property type="entry name" value="Tscrpt_reg_IclR_N"/>
</dbReference>
<evidence type="ECO:0000259" key="4">
    <source>
        <dbReference type="PROSITE" id="PS51077"/>
    </source>
</evidence>
<keyword evidence="2" id="KW-0238">DNA-binding</keyword>
<dbReference type="InterPro" id="IPR036388">
    <property type="entry name" value="WH-like_DNA-bd_sf"/>
</dbReference>
<dbReference type="AlphaFoldDB" id="A0A176YSJ9"/>
<dbReference type="InterPro" id="IPR014757">
    <property type="entry name" value="Tscrpt_reg_IclR_C"/>
</dbReference>
<feature type="domain" description="HTH iclR-type" evidence="4">
    <location>
        <begin position="12"/>
        <end position="74"/>
    </location>
</feature>
<dbReference type="GO" id="GO:0045892">
    <property type="term" value="P:negative regulation of DNA-templated transcription"/>
    <property type="evidence" value="ECO:0007669"/>
    <property type="project" value="TreeGrafter"/>
</dbReference>
<dbReference type="PROSITE" id="PS51078">
    <property type="entry name" value="ICLR_ED"/>
    <property type="match status" value="1"/>
</dbReference>
<evidence type="ECO:0000313" key="7">
    <source>
        <dbReference type="Proteomes" id="UP000077173"/>
    </source>
</evidence>
<keyword evidence="7" id="KW-1185">Reference proteome</keyword>
<reference evidence="6 7" key="1">
    <citation type="submission" date="2016-02" db="EMBL/GenBank/DDBJ databases">
        <title>Draft genome sequence of the strain BR 10247T Bradyrhizobium neotropicale isolated from nodules of Centrolobium paraense.</title>
        <authorList>
            <person name="Simoes-Araujo J.L."/>
            <person name="Barauna A.C."/>
            <person name="Silva K."/>
            <person name="Zilli J.E."/>
        </authorList>
    </citation>
    <scope>NUCLEOTIDE SEQUENCE [LARGE SCALE GENOMIC DNA]</scope>
    <source>
        <strain evidence="6 7">BR 10247</strain>
    </source>
</reference>
<evidence type="ECO:0000259" key="5">
    <source>
        <dbReference type="PROSITE" id="PS51078"/>
    </source>
</evidence>
<dbReference type="GO" id="GO:0003677">
    <property type="term" value="F:DNA binding"/>
    <property type="evidence" value="ECO:0007669"/>
    <property type="project" value="UniProtKB-KW"/>
</dbReference>
<evidence type="ECO:0000256" key="2">
    <source>
        <dbReference type="ARBA" id="ARBA00023125"/>
    </source>
</evidence>
<evidence type="ECO:0000313" key="6">
    <source>
        <dbReference type="EMBL" id="OAF09379.1"/>
    </source>
</evidence>
<name>A0A176YSJ9_9BRAD</name>
<sequence>MPRPLKPHTAPIKSAMRTLALLEHFRRTKASASAAELASALSMPQSSTSVLLKTLISLNYLEYDSETRRFLPSYRVALLGDWIQNARFGDTRITRVMDMLQARTGEAIMLGQQVGAAMQYLHVLPGMHAIQFMVNAGEIRPMSRTALGQVLLSCKSNNQIRAIVRRNNAEAPKVSPNFRETAFMQEVEAIRQRGYSETKGLTTPGVSTIGMLVPPLGKHSLLAIGVGGPIERIDPKRLQIIDAMRRWLGNIS</sequence>